<dbReference type="Pfam" id="PF00155">
    <property type="entry name" value="Aminotran_1_2"/>
    <property type="match status" value="1"/>
</dbReference>
<dbReference type="PANTHER" id="PTHR43525:SF1">
    <property type="entry name" value="PROTEIN MALY"/>
    <property type="match status" value="1"/>
</dbReference>
<evidence type="ECO:0000256" key="4">
    <source>
        <dbReference type="ARBA" id="ARBA00023239"/>
    </source>
</evidence>
<evidence type="ECO:0000313" key="7">
    <source>
        <dbReference type="EMBL" id="KSU87380.1"/>
    </source>
</evidence>
<dbReference type="Gene3D" id="3.40.640.10">
    <property type="entry name" value="Type I PLP-dependent aspartate aminotransferase-like (Major domain)"/>
    <property type="match status" value="1"/>
</dbReference>
<dbReference type="CDD" id="cd00609">
    <property type="entry name" value="AAT_like"/>
    <property type="match status" value="1"/>
</dbReference>
<dbReference type="AlphaFoldDB" id="A0A0V8JJY6"/>
<dbReference type="InterPro" id="IPR027619">
    <property type="entry name" value="C-S_lyase_PatB-like"/>
</dbReference>
<dbReference type="GO" id="GO:0047804">
    <property type="term" value="F:cysteine-S-conjugate beta-lyase activity"/>
    <property type="evidence" value="ECO:0007669"/>
    <property type="project" value="UniProtKB-EC"/>
</dbReference>
<comment type="caution">
    <text evidence="7">The sequence shown here is derived from an EMBL/GenBank/DDBJ whole genome shotgun (WGS) entry which is preliminary data.</text>
</comment>
<sequence length="390" mass="44459">MKKDFFNNKINRINTNSVKWDRMENLFGKKDLLPFWVADMDFAAPEEVVKEIAKRVDHGVFGYTTPTESTNESVRSWVQKRHEWNIEADWITYSPGIVFAISMAIQAYTQKGDSILIQPPVYTPFFEMVKVNERKLIESPLYLKGDRYSIDFSSFEKQLASGVKMFILCSPHNPIGRVWKRGELEKIAELCKKYDVLILSDEIHSDLVYKPSVHIPISSLNEDAENRTITCIAPSKTFNVPGLQASAIIIPNNELREKYQQQQHKQGFFTLNTFGTIGLEAAYTHGEIWLNELLAYLQENIDFTRSFIKKNLPSLKVINPEGTYLLWIDCRALNMSDEDLHNLLLTKGGIAVESGVKYGAAEGKGFIRLNIGCPREQLKEGLKKLKAALS</sequence>
<dbReference type="InterPro" id="IPR004839">
    <property type="entry name" value="Aminotransferase_I/II_large"/>
</dbReference>
<evidence type="ECO:0000256" key="2">
    <source>
        <dbReference type="ARBA" id="ARBA00012224"/>
    </source>
</evidence>
<dbReference type="PANTHER" id="PTHR43525">
    <property type="entry name" value="PROTEIN MALY"/>
    <property type="match status" value="1"/>
</dbReference>
<comment type="cofactor">
    <cofactor evidence="1">
        <name>pyridoxal 5'-phosphate</name>
        <dbReference type="ChEBI" id="CHEBI:597326"/>
    </cofactor>
</comment>
<organism evidence="7 8">
    <name type="scientific">Priestia veravalensis</name>
    <dbReference type="NCBI Taxonomy" id="1414648"/>
    <lineage>
        <taxon>Bacteria</taxon>
        <taxon>Bacillati</taxon>
        <taxon>Bacillota</taxon>
        <taxon>Bacilli</taxon>
        <taxon>Bacillales</taxon>
        <taxon>Bacillaceae</taxon>
        <taxon>Priestia</taxon>
    </lineage>
</organism>
<feature type="domain" description="Aminotransferase class I/classII large" evidence="6">
    <location>
        <begin position="35"/>
        <end position="385"/>
    </location>
</feature>
<proteinExistence type="inferred from homology"/>
<dbReference type="InterPro" id="IPR015421">
    <property type="entry name" value="PyrdxlP-dep_Trfase_major"/>
</dbReference>
<gene>
    <name evidence="7" type="ORF">AS180_13375</name>
</gene>
<dbReference type="NCBIfam" id="TIGR04350">
    <property type="entry name" value="C_S_lyase_PatB"/>
    <property type="match status" value="1"/>
</dbReference>
<evidence type="ECO:0000256" key="3">
    <source>
        <dbReference type="ARBA" id="ARBA00022898"/>
    </source>
</evidence>
<comment type="similarity">
    <text evidence="5">Belongs to the class-II pyridoxal-phosphate-dependent aminotransferase family. MalY/PatB cystathionine beta-lyase subfamily.</text>
</comment>
<keyword evidence="4 7" id="KW-0456">Lyase</keyword>
<evidence type="ECO:0000256" key="1">
    <source>
        <dbReference type="ARBA" id="ARBA00001933"/>
    </source>
</evidence>
<dbReference type="EMBL" id="LNQP01000045">
    <property type="protein sequence ID" value="KSU87380.1"/>
    <property type="molecule type" value="Genomic_DNA"/>
</dbReference>
<name>A0A0V8JJY6_9BACI</name>
<accession>A0A0V8JJY6</accession>
<dbReference type="EC" id="4.4.1.13" evidence="2"/>
<dbReference type="GO" id="GO:0030170">
    <property type="term" value="F:pyridoxal phosphate binding"/>
    <property type="evidence" value="ECO:0007669"/>
    <property type="project" value="InterPro"/>
</dbReference>
<dbReference type="RefSeq" id="WP_025908073.1">
    <property type="nucleotide sequence ID" value="NZ_KQ758660.1"/>
</dbReference>
<keyword evidence="3" id="KW-0663">Pyridoxal phosphate</keyword>
<evidence type="ECO:0000313" key="8">
    <source>
        <dbReference type="Proteomes" id="UP000053681"/>
    </source>
</evidence>
<dbReference type="InterPro" id="IPR015422">
    <property type="entry name" value="PyrdxlP-dep_Trfase_small"/>
</dbReference>
<protein>
    <recommendedName>
        <fullName evidence="2">cysteine-S-conjugate beta-lyase</fullName>
        <ecNumber evidence="2">4.4.1.13</ecNumber>
    </recommendedName>
</protein>
<evidence type="ECO:0000256" key="5">
    <source>
        <dbReference type="ARBA" id="ARBA00037974"/>
    </source>
</evidence>
<dbReference type="SUPFAM" id="SSF53383">
    <property type="entry name" value="PLP-dependent transferases"/>
    <property type="match status" value="1"/>
</dbReference>
<reference evidence="7 8" key="1">
    <citation type="submission" date="2015-11" db="EMBL/GenBank/DDBJ databases">
        <title>Bacillus caseinolyticus sp nov.</title>
        <authorList>
            <person name="Dastager S.G."/>
            <person name="Mawlankar R."/>
        </authorList>
    </citation>
    <scope>NUCLEOTIDE SEQUENCE [LARGE SCALE GENOMIC DNA]</scope>
    <source>
        <strain evidence="7 8">SGD-V-76</strain>
    </source>
</reference>
<dbReference type="InterPro" id="IPR015424">
    <property type="entry name" value="PyrdxlP-dep_Trfase"/>
</dbReference>
<dbReference type="InterPro" id="IPR051798">
    <property type="entry name" value="Class-II_PLP-Dep_Aminotrans"/>
</dbReference>
<dbReference type="Proteomes" id="UP000053681">
    <property type="component" value="Unassembled WGS sequence"/>
</dbReference>
<dbReference type="Gene3D" id="3.90.1150.10">
    <property type="entry name" value="Aspartate Aminotransferase, domain 1"/>
    <property type="match status" value="1"/>
</dbReference>
<evidence type="ECO:0000259" key="6">
    <source>
        <dbReference type="Pfam" id="PF00155"/>
    </source>
</evidence>
<keyword evidence="8" id="KW-1185">Reference proteome</keyword>